<evidence type="ECO:0000256" key="3">
    <source>
        <dbReference type="PROSITE-ProRule" id="PRU00708"/>
    </source>
</evidence>
<dbReference type="EMBL" id="JADAQX010000167">
    <property type="protein sequence ID" value="KAF8821544.1"/>
    <property type="molecule type" value="Genomic_DNA"/>
</dbReference>
<feature type="domain" description="Pentatricopeptide repeat-containing protein-mitochondrial" evidence="5">
    <location>
        <begin position="202"/>
        <end position="299"/>
    </location>
</feature>
<dbReference type="InterPro" id="IPR011990">
    <property type="entry name" value="TPR-like_helical_dom_sf"/>
</dbReference>
<keyword evidence="2" id="KW-0677">Repeat</keyword>
<feature type="signal peptide" evidence="4">
    <location>
        <begin position="1"/>
        <end position="22"/>
    </location>
</feature>
<comment type="caution">
    <text evidence="6">The sequence shown here is derived from an EMBL/GenBank/DDBJ whole genome shotgun (WGS) entry which is preliminary data.</text>
</comment>
<keyword evidence="7" id="KW-1185">Reference proteome</keyword>
<evidence type="ECO:0000256" key="2">
    <source>
        <dbReference type="ARBA" id="ARBA00022737"/>
    </source>
</evidence>
<dbReference type="Pfam" id="PF13041">
    <property type="entry name" value="PPR_2"/>
    <property type="match status" value="1"/>
</dbReference>
<proteinExistence type="inferred from homology"/>
<dbReference type="Pfam" id="PF23276">
    <property type="entry name" value="TPR_24"/>
    <property type="match status" value="1"/>
</dbReference>
<feature type="repeat" description="PPR" evidence="3">
    <location>
        <begin position="130"/>
        <end position="164"/>
    </location>
</feature>
<accession>A0ABQ7JC26</accession>
<evidence type="ECO:0000259" key="5">
    <source>
        <dbReference type="Pfam" id="PF23276"/>
    </source>
</evidence>
<dbReference type="InterPro" id="IPR050872">
    <property type="entry name" value="PPR_P_subfamily"/>
</dbReference>
<gene>
    <name evidence="6" type="ORF">IE077_001914</name>
</gene>
<dbReference type="PANTHER" id="PTHR46128">
    <property type="entry name" value="MITOCHONDRIAL GROUP I INTRON SPLICING FACTOR CCM1"/>
    <property type="match status" value="1"/>
</dbReference>
<keyword evidence="4" id="KW-0732">Signal</keyword>
<name>A0ABQ7JC26_9APIC</name>
<dbReference type="PANTHER" id="PTHR46128:SF329">
    <property type="entry name" value="MITOCHONDRIAL GROUP I INTRON SPLICING FACTOR DMR1"/>
    <property type="match status" value="1"/>
</dbReference>
<protein>
    <submittedName>
        <fullName evidence="6">Pentatricopeptide repeat-containing protein</fullName>
    </submittedName>
</protein>
<evidence type="ECO:0000256" key="1">
    <source>
        <dbReference type="ARBA" id="ARBA00007626"/>
    </source>
</evidence>
<dbReference type="NCBIfam" id="TIGR00756">
    <property type="entry name" value="PPR"/>
    <property type="match status" value="1"/>
</dbReference>
<dbReference type="InterPro" id="IPR057027">
    <property type="entry name" value="TPR_mt"/>
</dbReference>
<comment type="similarity">
    <text evidence="1">Belongs to the PPR family. P subfamily.</text>
</comment>
<feature type="chain" id="PRO_5046731304" evidence="4">
    <location>
        <begin position="23"/>
        <end position="506"/>
    </location>
</feature>
<dbReference type="InterPro" id="IPR002885">
    <property type="entry name" value="PPR_rpt"/>
</dbReference>
<dbReference type="PROSITE" id="PS51375">
    <property type="entry name" value="PPR"/>
    <property type="match status" value="1"/>
</dbReference>
<dbReference type="Proteomes" id="UP000823046">
    <property type="component" value="Unassembled WGS sequence"/>
</dbReference>
<dbReference type="Gene3D" id="1.25.40.10">
    <property type="entry name" value="Tetratricopeptide repeat domain"/>
    <property type="match status" value="2"/>
</dbReference>
<organism evidence="6 7">
    <name type="scientific">Cardiosporidium cionae</name>
    <dbReference type="NCBI Taxonomy" id="476202"/>
    <lineage>
        <taxon>Eukaryota</taxon>
        <taxon>Sar</taxon>
        <taxon>Alveolata</taxon>
        <taxon>Apicomplexa</taxon>
        <taxon>Aconoidasida</taxon>
        <taxon>Nephromycida</taxon>
        <taxon>Cardiosporidium</taxon>
    </lineage>
</organism>
<evidence type="ECO:0000313" key="6">
    <source>
        <dbReference type="EMBL" id="KAF8821544.1"/>
    </source>
</evidence>
<sequence>MLGQRLIIILLVLVGTTKQIVGYRFGSVVKKNSKSKCKSTHTKSLQSFWQAPSLVKAPSSAFNSISTRNRGLMGNCQHFRSFLQGVASEDLSTGSVENSPEVQRSLLGIDWEQAISLLEHTEKESGVNPMTVVYNAAISSYERLGDGEMALKIYMDMLESRIAPDLITFTSVMSACEKAFMTSAVKKLFEDLHIANIHPDRTIYGIVLRAFATDGNAAEAITIFETMRKDVIVDRIDTRNYYNVIYACEKAHLIDPALSYYAEMKNKSLPVTLDLMKSLLSTCDKTERWQDALSLYNEIKSMHFHISLSIEVFNLLLSVMSKTHQLTHLQEIWQELRENHPALSPNQMSYQYCLYGYSITGDWKIAVKLLAEMLNTMDVKSITATPFIFTIQSCINCGEIQEAARILQLMQYHIKGSHPPAAYFLVMAGYASTKQWEGIASLYNEYTHTCKNGQLSEGSYPVLAAYATLAFHRLGKDHQASLLQKKVITTTSSKHSLVEKILREVS</sequence>
<reference evidence="6 7" key="1">
    <citation type="journal article" date="2020" name="bioRxiv">
        <title>Metabolic contributions of an alphaproteobacterial endosymbiont in the apicomplexan Cardiosporidium cionae.</title>
        <authorList>
            <person name="Hunter E.S."/>
            <person name="Paight C.J."/>
            <person name="Lane C.E."/>
        </authorList>
    </citation>
    <scope>NUCLEOTIDE SEQUENCE [LARGE SCALE GENOMIC DNA]</scope>
    <source>
        <strain evidence="6">ESH_2018</strain>
    </source>
</reference>
<evidence type="ECO:0000256" key="4">
    <source>
        <dbReference type="SAM" id="SignalP"/>
    </source>
</evidence>
<evidence type="ECO:0000313" key="7">
    <source>
        <dbReference type="Proteomes" id="UP000823046"/>
    </source>
</evidence>